<evidence type="ECO:0000256" key="3">
    <source>
        <dbReference type="SAM" id="SignalP"/>
    </source>
</evidence>
<feature type="chain" id="PRO_5042248549" description="RlpA-like protein double-psi beta-barrel domain-containing protein" evidence="3">
    <location>
        <begin position="20"/>
        <end position="281"/>
    </location>
</feature>
<feature type="compositionally biased region" description="Acidic residues" evidence="2">
    <location>
        <begin position="154"/>
        <end position="163"/>
    </location>
</feature>
<dbReference type="SUPFAM" id="SSF50685">
    <property type="entry name" value="Barwin-like endoglucanases"/>
    <property type="match status" value="2"/>
</dbReference>
<dbReference type="PANTHER" id="PTHR31836:SF28">
    <property type="entry name" value="SRCR DOMAIN-CONTAINING PROTEIN-RELATED"/>
    <property type="match status" value="1"/>
</dbReference>
<dbReference type="CDD" id="cd22191">
    <property type="entry name" value="DPBB_RlpA_EXP_N-like"/>
    <property type="match status" value="2"/>
</dbReference>
<gene>
    <name evidence="5" type="ORF">BGZ95_001883</name>
</gene>
<feature type="compositionally biased region" description="Basic and acidic residues" evidence="2">
    <location>
        <begin position="136"/>
        <end position="153"/>
    </location>
</feature>
<evidence type="ECO:0000259" key="4">
    <source>
        <dbReference type="Pfam" id="PF03330"/>
    </source>
</evidence>
<organism evidence="5 6">
    <name type="scientific">Linnemannia exigua</name>
    <dbReference type="NCBI Taxonomy" id="604196"/>
    <lineage>
        <taxon>Eukaryota</taxon>
        <taxon>Fungi</taxon>
        <taxon>Fungi incertae sedis</taxon>
        <taxon>Mucoromycota</taxon>
        <taxon>Mortierellomycotina</taxon>
        <taxon>Mortierellomycetes</taxon>
        <taxon>Mortierellales</taxon>
        <taxon>Mortierellaceae</taxon>
        <taxon>Linnemannia</taxon>
    </lineage>
</organism>
<sequence length="281" mass="31357">MAPIVTLALMAASLLGVMSAPVSHDYKVEVAALNTKYSGYGITGTDKFHRGACHDIEYSSSDAVVAINAAQFGDSKHGSSACGKYVKVNRADSDSNYYIFKVVDVCKDCEENTLLFSERALREFSDQDHLSIDWKLIEDGEEGKEDKEQKEEKEEKEEEDDHDDDHTSKPESSHHSDRTYRGRGTWFSDTRGSCGVDFSQDEMIVALNEAQQGEQYGPNSKCFQKIRVSVKGEPSKSVVVRVVDTCPHRYCSYGQLDLSQAAFKKFAPMSKGVLDLEWSFV</sequence>
<name>A0AAD4HAR0_9FUNG</name>
<dbReference type="InterPro" id="IPR009009">
    <property type="entry name" value="RlpA-like_DPBB"/>
</dbReference>
<keyword evidence="1 3" id="KW-0732">Signal</keyword>
<dbReference type="InterPro" id="IPR036908">
    <property type="entry name" value="RlpA-like_sf"/>
</dbReference>
<evidence type="ECO:0000313" key="6">
    <source>
        <dbReference type="Proteomes" id="UP001194580"/>
    </source>
</evidence>
<dbReference type="PANTHER" id="PTHR31836">
    <property type="match status" value="1"/>
</dbReference>
<proteinExistence type="predicted"/>
<evidence type="ECO:0000256" key="2">
    <source>
        <dbReference type="SAM" id="MobiDB-lite"/>
    </source>
</evidence>
<dbReference type="AlphaFoldDB" id="A0AAD4HAR0"/>
<dbReference type="Pfam" id="PF03330">
    <property type="entry name" value="DPBB_1"/>
    <property type="match status" value="1"/>
</dbReference>
<feature type="domain" description="RlpA-like protein double-psi beta-barrel" evidence="4">
    <location>
        <begin position="181"/>
        <end position="276"/>
    </location>
</feature>
<evidence type="ECO:0000313" key="5">
    <source>
        <dbReference type="EMBL" id="KAG0279225.1"/>
    </source>
</evidence>
<evidence type="ECO:0000256" key="1">
    <source>
        <dbReference type="ARBA" id="ARBA00022729"/>
    </source>
</evidence>
<protein>
    <recommendedName>
        <fullName evidence="4">RlpA-like protein double-psi beta-barrel domain-containing protein</fullName>
    </recommendedName>
</protein>
<keyword evidence="6" id="KW-1185">Reference proteome</keyword>
<dbReference type="EMBL" id="JAAAIL010000139">
    <property type="protein sequence ID" value="KAG0279225.1"/>
    <property type="molecule type" value="Genomic_DNA"/>
</dbReference>
<accession>A0AAD4HAR0</accession>
<dbReference type="Proteomes" id="UP001194580">
    <property type="component" value="Unassembled WGS sequence"/>
</dbReference>
<dbReference type="Gene3D" id="2.40.40.10">
    <property type="entry name" value="RlpA-like domain"/>
    <property type="match status" value="2"/>
</dbReference>
<dbReference type="InterPro" id="IPR051477">
    <property type="entry name" value="Expansin_CellWall"/>
</dbReference>
<comment type="caution">
    <text evidence="5">The sequence shown here is derived from an EMBL/GenBank/DDBJ whole genome shotgun (WGS) entry which is preliminary data.</text>
</comment>
<feature type="compositionally biased region" description="Basic and acidic residues" evidence="2">
    <location>
        <begin position="164"/>
        <end position="180"/>
    </location>
</feature>
<feature type="region of interest" description="Disordered" evidence="2">
    <location>
        <begin position="136"/>
        <end position="182"/>
    </location>
</feature>
<feature type="signal peptide" evidence="3">
    <location>
        <begin position="1"/>
        <end position="19"/>
    </location>
</feature>
<reference evidence="5" key="1">
    <citation type="journal article" date="2020" name="Fungal Divers.">
        <title>Resolving the Mortierellaceae phylogeny through synthesis of multi-gene phylogenetics and phylogenomics.</title>
        <authorList>
            <person name="Vandepol N."/>
            <person name="Liber J."/>
            <person name="Desiro A."/>
            <person name="Na H."/>
            <person name="Kennedy M."/>
            <person name="Barry K."/>
            <person name="Grigoriev I.V."/>
            <person name="Miller A.N."/>
            <person name="O'Donnell K."/>
            <person name="Stajich J.E."/>
            <person name="Bonito G."/>
        </authorList>
    </citation>
    <scope>NUCLEOTIDE SEQUENCE</scope>
    <source>
        <strain evidence="5">NRRL 28262</strain>
    </source>
</reference>